<proteinExistence type="predicted"/>
<comment type="caution">
    <text evidence="2">The sequence shown here is derived from an EMBL/GenBank/DDBJ whole genome shotgun (WGS) entry which is preliminary data.</text>
</comment>
<dbReference type="EMBL" id="JAWZYT010004510">
    <property type="protein sequence ID" value="KAK4293587.1"/>
    <property type="molecule type" value="Genomic_DNA"/>
</dbReference>
<evidence type="ECO:0000313" key="3">
    <source>
        <dbReference type="Proteomes" id="UP001292094"/>
    </source>
</evidence>
<feature type="non-terminal residue" evidence="2">
    <location>
        <position position="1"/>
    </location>
</feature>
<feature type="region of interest" description="Disordered" evidence="1">
    <location>
        <begin position="1"/>
        <end position="59"/>
    </location>
</feature>
<keyword evidence="3" id="KW-1185">Reference proteome</keyword>
<sequence>CHKETASDGYVEPIMVVEKPRKKKSSGEERGRRRGKRGEKTRRLKDIRRGWRRERHGEE</sequence>
<organism evidence="2 3">
    <name type="scientific">Petrolisthes manimaculis</name>
    <dbReference type="NCBI Taxonomy" id="1843537"/>
    <lineage>
        <taxon>Eukaryota</taxon>
        <taxon>Metazoa</taxon>
        <taxon>Ecdysozoa</taxon>
        <taxon>Arthropoda</taxon>
        <taxon>Crustacea</taxon>
        <taxon>Multicrustacea</taxon>
        <taxon>Malacostraca</taxon>
        <taxon>Eumalacostraca</taxon>
        <taxon>Eucarida</taxon>
        <taxon>Decapoda</taxon>
        <taxon>Pleocyemata</taxon>
        <taxon>Anomura</taxon>
        <taxon>Galatheoidea</taxon>
        <taxon>Porcellanidae</taxon>
        <taxon>Petrolisthes</taxon>
    </lineage>
</organism>
<reference evidence="2" key="1">
    <citation type="submission" date="2023-11" db="EMBL/GenBank/DDBJ databases">
        <title>Genome assemblies of two species of porcelain crab, Petrolisthes cinctipes and Petrolisthes manimaculis (Anomura: Porcellanidae).</title>
        <authorList>
            <person name="Angst P."/>
        </authorList>
    </citation>
    <scope>NUCLEOTIDE SEQUENCE</scope>
    <source>
        <strain evidence="2">PB745_02</strain>
        <tissue evidence="2">Gill</tissue>
    </source>
</reference>
<dbReference type="Proteomes" id="UP001292094">
    <property type="component" value="Unassembled WGS sequence"/>
</dbReference>
<protein>
    <submittedName>
        <fullName evidence="2">Uncharacterized protein</fullName>
    </submittedName>
</protein>
<evidence type="ECO:0000256" key="1">
    <source>
        <dbReference type="SAM" id="MobiDB-lite"/>
    </source>
</evidence>
<evidence type="ECO:0000313" key="2">
    <source>
        <dbReference type="EMBL" id="KAK4293587.1"/>
    </source>
</evidence>
<gene>
    <name evidence="2" type="ORF">Pmani_033728</name>
</gene>
<name>A0AAE1NQT0_9EUCA</name>
<accession>A0AAE1NQT0</accession>
<dbReference type="AlphaFoldDB" id="A0AAE1NQT0"/>
<feature type="compositionally biased region" description="Basic residues" evidence="1">
    <location>
        <begin position="32"/>
        <end position="59"/>
    </location>
</feature>